<evidence type="ECO:0000313" key="1">
    <source>
        <dbReference type="EMBL" id="SFB52864.1"/>
    </source>
</evidence>
<keyword evidence="2" id="KW-1185">Reference proteome</keyword>
<dbReference type="Proteomes" id="UP000243799">
    <property type="component" value="Unassembled WGS sequence"/>
</dbReference>
<dbReference type="InterPro" id="IPR017601">
    <property type="entry name" value="DGQHR-contain_dom"/>
</dbReference>
<dbReference type="OrthoDB" id="237364at2"/>
<organism evidence="1 2">
    <name type="scientific">Amycolatopsis marina</name>
    <dbReference type="NCBI Taxonomy" id="490629"/>
    <lineage>
        <taxon>Bacteria</taxon>
        <taxon>Bacillati</taxon>
        <taxon>Actinomycetota</taxon>
        <taxon>Actinomycetes</taxon>
        <taxon>Pseudonocardiales</taxon>
        <taxon>Pseudonocardiaceae</taxon>
        <taxon>Amycolatopsis</taxon>
    </lineage>
</organism>
<dbReference type="Pfam" id="PF14072">
    <property type="entry name" value="DndB"/>
    <property type="match status" value="1"/>
</dbReference>
<dbReference type="RefSeq" id="WP_091675712.1">
    <property type="nucleotide sequence ID" value="NZ_FOKG01000016.1"/>
</dbReference>
<dbReference type="AlphaFoldDB" id="A0A1I1BQX9"/>
<protein>
    <submittedName>
        <fullName evidence="1">DGQHR domain-containing protein</fullName>
    </submittedName>
</protein>
<dbReference type="NCBIfam" id="NF041060">
    <property type="entry name" value="DpdB"/>
    <property type="match status" value="1"/>
</dbReference>
<dbReference type="NCBIfam" id="TIGR03187">
    <property type="entry name" value="DGQHR"/>
    <property type="match status" value="1"/>
</dbReference>
<reference evidence="2" key="1">
    <citation type="submission" date="2016-10" db="EMBL/GenBank/DDBJ databases">
        <authorList>
            <person name="Varghese N."/>
            <person name="Submissions S."/>
        </authorList>
    </citation>
    <scope>NUCLEOTIDE SEQUENCE [LARGE SCALE GENOMIC DNA]</scope>
    <source>
        <strain evidence="2">CGMCC 4.3568</strain>
    </source>
</reference>
<gene>
    <name evidence="1" type="ORF">SAMN05216266_116100</name>
</gene>
<evidence type="ECO:0000313" key="2">
    <source>
        <dbReference type="Proteomes" id="UP000243799"/>
    </source>
</evidence>
<dbReference type="CDD" id="cd16413">
    <property type="entry name" value="DGQHR_domain"/>
    <property type="match status" value="1"/>
</dbReference>
<name>A0A1I1BQX9_9PSEU</name>
<proteinExistence type="predicted"/>
<dbReference type="STRING" id="490629.SAMN05216266_116100"/>
<accession>A0A1I1BQX9</accession>
<dbReference type="EMBL" id="FOKG01000016">
    <property type="protein sequence ID" value="SFB52864.1"/>
    <property type="molecule type" value="Genomic_DNA"/>
</dbReference>
<sequence length="400" mass="44821">MTRAKTAVQETATGEVTELRLPALEIQQGPGRRLYTFGIDGKLIPEIATVSRVRRNSNTELHGYQRPENLAHIAAIRRYIDTDDSPMLPNAIVIAFDQRVRFERGDNGDASVGYAMQGHLVIPIAPTLDDVDKPGFIVDGQQRSAAIRDARRESFPICVSGFITDEPSDQRSQFILVNSTKALPKGLIHELLPGTVGTLPTPLMVRQLPATLLERLNFDIGSPLYRRIQTPTNPSGVIKDNSILRMLENSLSDGALYKFRGDNDLPNVGFMTTFVSHFWTAVAEVFSEAWNKKRPRDSRLLHGAGIVAMGFLMDEIARRLPENLPAPEDFAAELKTIKDDCAWTEGAWHFADDNVRKWNDIQNTAKDVKRLTDYLLSRYRARTQQASGRGRARRNRSRSA</sequence>
<dbReference type="InterPro" id="IPR017642">
    <property type="entry name" value="DNA_S_mod_DndB"/>
</dbReference>